<dbReference type="InterPro" id="IPR051610">
    <property type="entry name" value="GPI/OXD"/>
</dbReference>
<dbReference type="InterPro" id="IPR013096">
    <property type="entry name" value="Cupin_2"/>
</dbReference>
<reference evidence="3 4" key="1">
    <citation type="submission" date="2020-08" db="EMBL/GenBank/DDBJ databases">
        <title>Genomic Encyclopedia of Type Strains, Phase IV (KMG-IV): sequencing the most valuable type-strain genomes for metagenomic binning, comparative biology and taxonomic classification.</title>
        <authorList>
            <person name="Goeker M."/>
        </authorList>
    </citation>
    <scope>NUCLEOTIDE SEQUENCE [LARGE SCALE GENOMIC DNA]</scope>
    <source>
        <strain evidence="3 4">DSM 102235</strain>
    </source>
</reference>
<dbReference type="PANTHER" id="PTHR35848">
    <property type="entry name" value="OXALATE-BINDING PROTEIN"/>
    <property type="match status" value="1"/>
</dbReference>
<evidence type="ECO:0000259" key="2">
    <source>
        <dbReference type="Pfam" id="PF07883"/>
    </source>
</evidence>
<evidence type="ECO:0000313" key="4">
    <source>
        <dbReference type="Proteomes" id="UP000541426"/>
    </source>
</evidence>
<organism evidence="3 4">
    <name type="scientific">Sagittula marina</name>
    <dbReference type="NCBI Taxonomy" id="943940"/>
    <lineage>
        <taxon>Bacteria</taxon>
        <taxon>Pseudomonadati</taxon>
        <taxon>Pseudomonadota</taxon>
        <taxon>Alphaproteobacteria</taxon>
        <taxon>Rhodobacterales</taxon>
        <taxon>Roseobacteraceae</taxon>
        <taxon>Sagittula</taxon>
    </lineage>
</organism>
<feature type="domain" description="Cupin type-2" evidence="2">
    <location>
        <begin position="39"/>
        <end position="110"/>
    </location>
</feature>
<dbReference type="RefSeq" id="WP_183965517.1">
    <property type="nucleotide sequence ID" value="NZ_BAABBZ010000018.1"/>
</dbReference>
<dbReference type="Gene3D" id="2.60.120.10">
    <property type="entry name" value="Jelly Rolls"/>
    <property type="match status" value="1"/>
</dbReference>
<comment type="caution">
    <text evidence="3">The sequence shown here is derived from an EMBL/GenBank/DDBJ whole genome shotgun (WGS) entry which is preliminary data.</text>
</comment>
<dbReference type="Proteomes" id="UP000541426">
    <property type="component" value="Unassembled WGS sequence"/>
</dbReference>
<keyword evidence="1" id="KW-0479">Metal-binding</keyword>
<name>A0A7W6DQA4_9RHOB</name>
<dbReference type="CDD" id="cd02224">
    <property type="entry name" value="cupin_SPO2919-like"/>
    <property type="match status" value="1"/>
</dbReference>
<dbReference type="EMBL" id="JACIEJ010000004">
    <property type="protein sequence ID" value="MBB3985721.1"/>
    <property type="molecule type" value="Genomic_DNA"/>
</dbReference>
<accession>A0A7W6DQA4</accession>
<dbReference type="SUPFAM" id="SSF51182">
    <property type="entry name" value="RmlC-like cupins"/>
    <property type="match status" value="1"/>
</dbReference>
<dbReference type="GO" id="GO:0046872">
    <property type="term" value="F:metal ion binding"/>
    <property type="evidence" value="ECO:0007669"/>
    <property type="project" value="UniProtKB-KW"/>
</dbReference>
<evidence type="ECO:0000313" key="3">
    <source>
        <dbReference type="EMBL" id="MBB3985721.1"/>
    </source>
</evidence>
<dbReference type="Pfam" id="PF07883">
    <property type="entry name" value="Cupin_2"/>
    <property type="match status" value="1"/>
</dbReference>
<proteinExistence type="predicted"/>
<dbReference type="InterPro" id="IPR011051">
    <property type="entry name" value="RmlC_Cupin_sf"/>
</dbReference>
<protein>
    <submittedName>
        <fullName evidence="3">Putative cupin superfamily protein</fullName>
    </submittedName>
</protein>
<evidence type="ECO:0000256" key="1">
    <source>
        <dbReference type="ARBA" id="ARBA00022723"/>
    </source>
</evidence>
<dbReference type="InterPro" id="IPR014710">
    <property type="entry name" value="RmlC-like_jellyroll"/>
</dbReference>
<gene>
    <name evidence="3" type="ORF">GGQ68_002054</name>
</gene>
<dbReference type="AlphaFoldDB" id="A0A7W6DQA4"/>
<keyword evidence="4" id="KW-1185">Reference proteome</keyword>
<sequence>MTVITEDDVQRDSGDGPLGAFEALLFSDTGGLTQFGAFVEILQPGAASAHPHWHEEEDEMVYMLEGEATLIEGDTTAPFLPGMAATFASGTPTGHRVENRSDTPVRYLVIGTRKPRDRVHYPTQGDRVLHFDRSTGDARWAWANGAPADPIPK</sequence>
<dbReference type="PANTHER" id="PTHR35848:SF9">
    <property type="entry name" value="SLL1358 PROTEIN"/>
    <property type="match status" value="1"/>
</dbReference>